<accession>A0ABW3WBJ7</accession>
<feature type="coiled-coil region" evidence="2">
    <location>
        <begin position="135"/>
        <end position="162"/>
    </location>
</feature>
<evidence type="ECO:0000313" key="5">
    <source>
        <dbReference type="Proteomes" id="UP001597158"/>
    </source>
</evidence>
<organism evidence="4 5">
    <name type="scientific">Thauera mechernichensis</name>
    <dbReference type="NCBI Taxonomy" id="82788"/>
    <lineage>
        <taxon>Bacteria</taxon>
        <taxon>Pseudomonadati</taxon>
        <taxon>Pseudomonadota</taxon>
        <taxon>Betaproteobacteria</taxon>
        <taxon>Rhodocyclales</taxon>
        <taxon>Zoogloeaceae</taxon>
        <taxon>Thauera</taxon>
    </lineage>
</organism>
<sequence length="350" mass="36935">MRLFVLPLILGAFVLSGCERSVPPVQDKAPPFVKTVAVTASTEGQLGLSGTVRARVETPLAFQVGGRIAERRVDAGQQVAAGQVLFELDKRDLEQGARAAEADLAAADAALATAVADLARNRQLQEQSFTSAQALERFELARREAQTRRDAAAARLAQARNALGYGRLLAPADGVLIDVTGEPGQVVAPGQAVAMLAQAGERELEVYFPEGAQPPQDGEATLGEDVTLALRLRETAGAVDRQGRTLRARYTVLGPPDALVLGAVLRARFDAPLAEAEGEFVVPLGALNDRGQGPRVWRLRDGRVEAVAVTVVGTDGEAARVRGPLAAGDRVVALGTHLLVEDMAVRELGR</sequence>
<evidence type="ECO:0000259" key="3">
    <source>
        <dbReference type="Pfam" id="PF25917"/>
    </source>
</evidence>
<feature type="domain" description="Multidrug resistance protein MdtA-like barrel-sandwich hybrid" evidence="3">
    <location>
        <begin position="63"/>
        <end position="196"/>
    </location>
</feature>
<gene>
    <name evidence="4" type="ORF">ACFQ4M_06600</name>
</gene>
<dbReference type="InterPro" id="IPR006143">
    <property type="entry name" value="RND_pump_MFP"/>
</dbReference>
<dbReference type="Gene3D" id="1.10.287.470">
    <property type="entry name" value="Helix hairpin bin"/>
    <property type="match status" value="1"/>
</dbReference>
<keyword evidence="2" id="KW-0175">Coiled coil</keyword>
<dbReference type="Proteomes" id="UP001597158">
    <property type="component" value="Unassembled WGS sequence"/>
</dbReference>
<evidence type="ECO:0000256" key="1">
    <source>
        <dbReference type="ARBA" id="ARBA00009477"/>
    </source>
</evidence>
<dbReference type="Gene3D" id="2.40.30.170">
    <property type="match status" value="1"/>
</dbReference>
<dbReference type="NCBIfam" id="TIGR01730">
    <property type="entry name" value="RND_mfp"/>
    <property type="match status" value="1"/>
</dbReference>
<dbReference type="SUPFAM" id="SSF111369">
    <property type="entry name" value="HlyD-like secretion proteins"/>
    <property type="match status" value="1"/>
</dbReference>
<dbReference type="EMBL" id="JBHTMC010000010">
    <property type="protein sequence ID" value="MFD1263249.1"/>
    <property type="molecule type" value="Genomic_DNA"/>
</dbReference>
<protein>
    <submittedName>
        <fullName evidence="4">Efflux RND transporter periplasmic adaptor subunit</fullName>
    </submittedName>
</protein>
<dbReference type="Gene3D" id="2.40.50.100">
    <property type="match status" value="1"/>
</dbReference>
<dbReference type="RefSeq" id="WP_002925051.1">
    <property type="nucleotide sequence ID" value="NZ_JARQZE010000009.1"/>
</dbReference>
<dbReference type="Gene3D" id="2.40.420.20">
    <property type="match status" value="1"/>
</dbReference>
<evidence type="ECO:0000256" key="2">
    <source>
        <dbReference type="SAM" id="Coils"/>
    </source>
</evidence>
<evidence type="ECO:0000313" key="4">
    <source>
        <dbReference type="EMBL" id="MFD1263249.1"/>
    </source>
</evidence>
<keyword evidence="5" id="KW-1185">Reference proteome</keyword>
<name>A0ABW3WBJ7_9RHOO</name>
<dbReference type="InterPro" id="IPR058625">
    <property type="entry name" value="MdtA-like_BSH"/>
</dbReference>
<comment type="caution">
    <text evidence="4">The sequence shown here is derived from an EMBL/GenBank/DDBJ whole genome shotgun (WGS) entry which is preliminary data.</text>
</comment>
<reference evidence="5" key="1">
    <citation type="journal article" date="2019" name="Int. J. Syst. Evol. Microbiol.">
        <title>The Global Catalogue of Microorganisms (GCM) 10K type strain sequencing project: providing services to taxonomists for standard genome sequencing and annotation.</title>
        <authorList>
            <consortium name="The Broad Institute Genomics Platform"/>
            <consortium name="The Broad Institute Genome Sequencing Center for Infectious Disease"/>
            <person name="Wu L."/>
            <person name="Ma J."/>
        </authorList>
    </citation>
    <scope>NUCLEOTIDE SEQUENCE [LARGE SCALE GENOMIC DNA]</scope>
    <source>
        <strain evidence="5">CCUG 48884</strain>
    </source>
</reference>
<comment type="similarity">
    <text evidence="1">Belongs to the membrane fusion protein (MFP) (TC 8.A.1) family.</text>
</comment>
<dbReference type="PANTHER" id="PTHR30469">
    <property type="entry name" value="MULTIDRUG RESISTANCE PROTEIN MDTA"/>
    <property type="match status" value="1"/>
</dbReference>
<dbReference type="PROSITE" id="PS51257">
    <property type="entry name" value="PROKAR_LIPOPROTEIN"/>
    <property type="match status" value="1"/>
</dbReference>
<dbReference type="Pfam" id="PF25917">
    <property type="entry name" value="BSH_RND"/>
    <property type="match status" value="1"/>
</dbReference>
<proteinExistence type="inferred from homology"/>
<dbReference type="PANTHER" id="PTHR30469:SF18">
    <property type="entry name" value="RESISTANCE-NODULATION-CELL DIVISION (RND) EFFLUX MEMBRANE FUSION PROTEIN-RELATED"/>
    <property type="match status" value="1"/>
</dbReference>